<accession>A0A2G4T0X7</accession>
<dbReference type="SUPFAM" id="SSF81296">
    <property type="entry name" value="E set domains"/>
    <property type="match status" value="1"/>
</dbReference>
<evidence type="ECO:0000313" key="4">
    <source>
        <dbReference type="Proteomes" id="UP000242254"/>
    </source>
</evidence>
<reference evidence="3 4" key="1">
    <citation type="journal article" date="2016" name="Proc. Natl. Acad. Sci. U.S.A.">
        <title>Lipid metabolic changes in an early divergent fungus govern the establishment of a mutualistic symbiosis with endobacteria.</title>
        <authorList>
            <person name="Lastovetsky O.A."/>
            <person name="Gaspar M.L."/>
            <person name="Mondo S.J."/>
            <person name="LaButti K.M."/>
            <person name="Sandor L."/>
            <person name="Grigoriev I.V."/>
            <person name="Henry S.A."/>
            <person name="Pawlowska T.E."/>
        </authorList>
    </citation>
    <scope>NUCLEOTIDE SEQUENCE [LARGE SCALE GENOMIC DNA]</scope>
    <source>
        <strain evidence="3 4">ATCC 52813</strain>
    </source>
</reference>
<dbReference type="STRING" id="1340429.A0A2G4T0X7"/>
<feature type="region of interest" description="Disordered" evidence="1">
    <location>
        <begin position="362"/>
        <end position="383"/>
    </location>
</feature>
<dbReference type="RefSeq" id="XP_023468380.1">
    <property type="nucleotide sequence ID" value="XM_023614766.1"/>
</dbReference>
<dbReference type="EMBL" id="KZ303845">
    <property type="protein sequence ID" value="PHZ14672.1"/>
    <property type="molecule type" value="Genomic_DNA"/>
</dbReference>
<feature type="domain" description="Arrestin-like N-terminal" evidence="2">
    <location>
        <begin position="32"/>
        <end position="136"/>
    </location>
</feature>
<dbReference type="InterPro" id="IPR014756">
    <property type="entry name" value="Ig_E-set"/>
</dbReference>
<dbReference type="Pfam" id="PF00339">
    <property type="entry name" value="Arrestin_N"/>
    <property type="match status" value="1"/>
</dbReference>
<protein>
    <recommendedName>
        <fullName evidence="2">Arrestin-like N-terminal domain-containing protein</fullName>
    </recommendedName>
</protein>
<dbReference type="GeneID" id="35445755"/>
<dbReference type="InterPro" id="IPR014752">
    <property type="entry name" value="Arrestin-like_C"/>
</dbReference>
<evidence type="ECO:0000256" key="1">
    <source>
        <dbReference type="SAM" id="MobiDB-lite"/>
    </source>
</evidence>
<gene>
    <name evidence="3" type="ORF">RHIMIDRAFT_311915</name>
</gene>
<dbReference type="Proteomes" id="UP000242254">
    <property type="component" value="Unassembled WGS sequence"/>
</dbReference>
<dbReference type="AlphaFoldDB" id="A0A2G4T0X7"/>
<dbReference type="GO" id="GO:0070086">
    <property type="term" value="P:ubiquitin-dependent endocytosis"/>
    <property type="evidence" value="ECO:0007669"/>
    <property type="project" value="TreeGrafter"/>
</dbReference>
<dbReference type="GO" id="GO:0005829">
    <property type="term" value="C:cytosol"/>
    <property type="evidence" value="ECO:0007669"/>
    <property type="project" value="TreeGrafter"/>
</dbReference>
<dbReference type="GO" id="GO:0031625">
    <property type="term" value="F:ubiquitin protein ligase binding"/>
    <property type="evidence" value="ECO:0007669"/>
    <property type="project" value="TreeGrafter"/>
</dbReference>
<dbReference type="Gene3D" id="2.60.40.640">
    <property type="match status" value="1"/>
</dbReference>
<dbReference type="GO" id="GO:0005886">
    <property type="term" value="C:plasma membrane"/>
    <property type="evidence" value="ECO:0007669"/>
    <property type="project" value="TreeGrafter"/>
</dbReference>
<organism evidence="3 4">
    <name type="scientific">Rhizopus microsporus ATCC 52813</name>
    <dbReference type="NCBI Taxonomy" id="1340429"/>
    <lineage>
        <taxon>Eukaryota</taxon>
        <taxon>Fungi</taxon>
        <taxon>Fungi incertae sedis</taxon>
        <taxon>Mucoromycota</taxon>
        <taxon>Mucoromycotina</taxon>
        <taxon>Mucoromycetes</taxon>
        <taxon>Mucorales</taxon>
        <taxon>Mucorineae</taxon>
        <taxon>Rhizopodaceae</taxon>
        <taxon>Rhizopus</taxon>
    </lineage>
</organism>
<proteinExistence type="predicted"/>
<dbReference type="PANTHER" id="PTHR11188:SF17">
    <property type="entry name" value="FI21816P1"/>
    <property type="match status" value="1"/>
</dbReference>
<sequence>MGLLSHGQLRFDPLKPVILRGLPTEDGSTLFAGNVVLTLTKTTKISNVSVTLRSHVITYWPEGIGSRGTRLTHEKMLGEQIVQIVAPNQEKNNLVLQAGTHRFSFAFVIPNSTVATIEDTFGRVKHVIEAQVQRPGIAMLSNWTVSKPVLILRTYMSNSLLTNNSLATLSRTFEKHMVYGDIEVVIEAAAFSSGDLFYIRMVIEPQLKHTRIEHMEVSCIESRKYCVPEMKAWRTDHTVFPMPFAGSVRLAEFGEVNDTTDELRPIFDKHGQGIDLVHDFAHRLAFFSPTCQQHIRHTTYIREILIKHHIEINLTLSYVDDEGHRQFLSRNNSNTSIESIELSGTLTPPPQAHISNNIRTLPSHHHHQRHFSSPLPTPTTSDDRHQWHLLRLNKTKIEKEKDRKKETITLDSPITVFDCRLKEDYGRLPSYNEIGIKPTEIDKKIPKNKNDDVKMDQPQPHPYLCSCYYTFCKDMELASQSLYLSTKTATPLMDQQPPPAYSIPSDTK</sequence>
<evidence type="ECO:0000313" key="3">
    <source>
        <dbReference type="EMBL" id="PHZ14672.1"/>
    </source>
</evidence>
<evidence type="ECO:0000259" key="2">
    <source>
        <dbReference type="Pfam" id="PF00339"/>
    </source>
</evidence>
<dbReference type="InterPro" id="IPR050357">
    <property type="entry name" value="Arrestin_domain-protein"/>
</dbReference>
<name>A0A2G4T0X7_RHIZD</name>
<dbReference type="GO" id="GO:0030674">
    <property type="term" value="F:protein-macromolecule adaptor activity"/>
    <property type="evidence" value="ECO:0007669"/>
    <property type="project" value="TreeGrafter"/>
</dbReference>
<dbReference type="PANTHER" id="PTHR11188">
    <property type="entry name" value="ARRESTIN DOMAIN CONTAINING PROTEIN"/>
    <property type="match status" value="1"/>
</dbReference>
<keyword evidence="4" id="KW-1185">Reference proteome</keyword>
<dbReference type="InterPro" id="IPR011021">
    <property type="entry name" value="Arrestin-like_N"/>
</dbReference>